<protein>
    <submittedName>
        <fullName evidence="11">Cylicin-1</fullName>
    </submittedName>
</protein>
<feature type="compositionally biased region" description="Basic and acidic residues" evidence="8">
    <location>
        <begin position="461"/>
        <end position="491"/>
    </location>
</feature>
<comment type="subcellular location">
    <subcellularLocation>
        <location evidence="7">Cytoplasm</location>
        <location evidence="7">Cytoskeleton</location>
        <location evidence="7">Perinuclear theca</location>
        <location evidence="7">Calyx</location>
    </subcellularLocation>
</comment>
<feature type="compositionally biased region" description="Basic and acidic residues" evidence="8">
    <location>
        <begin position="521"/>
        <end position="533"/>
    </location>
</feature>
<dbReference type="InterPro" id="IPR029354">
    <property type="entry name" value="Cylicin_N"/>
</dbReference>
<evidence type="ECO:0000256" key="2">
    <source>
        <dbReference type="ARBA" id="ARBA00022490"/>
    </source>
</evidence>
<feature type="compositionally biased region" description="Basic and acidic residues" evidence="8">
    <location>
        <begin position="360"/>
        <end position="373"/>
    </location>
</feature>
<gene>
    <name evidence="11" type="primary">CYLC1</name>
</gene>
<evidence type="ECO:0000256" key="8">
    <source>
        <dbReference type="SAM" id="MobiDB-lite"/>
    </source>
</evidence>
<keyword evidence="5" id="KW-0744">Spermatogenesis</keyword>
<dbReference type="GeneID" id="106985721"/>
<keyword evidence="1" id="KW-0217">Developmental protein</keyword>
<evidence type="ECO:0000313" key="10">
    <source>
        <dbReference type="Proteomes" id="UP001652583"/>
    </source>
</evidence>
<reference evidence="10" key="1">
    <citation type="submission" date="2025-05" db="UniProtKB">
        <authorList>
            <consortium name="RefSeq"/>
        </authorList>
    </citation>
    <scope>NUCLEOTIDE SEQUENCE [LARGE SCALE GENOMIC DNA]</scope>
</reference>
<feature type="compositionally biased region" description="Basic and acidic residues" evidence="8">
    <location>
        <begin position="383"/>
        <end position="413"/>
    </location>
</feature>
<reference evidence="11" key="2">
    <citation type="submission" date="2025-08" db="UniProtKB">
        <authorList>
            <consortium name="RefSeq"/>
        </authorList>
    </citation>
    <scope>IDENTIFICATION</scope>
    <source>
        <tissue evidence="11">Blood</tissue>
    </source>
</reference>
<feature type="region of interest" description="Disordered" evidence="8">
    <location>
        <begin position="561"/>
        <end position="591"/>
    </location>
</feature>
<dbReference type="RefSeq" id="XP_053057394.1">
    <property type="nucleotide sequence ID" value="XM_053201419.1"/>
</dbReference>
<feature type="region of interest" description="Disordered" evidence="8">
    <location>
        <begin position="58"/>
        <end position="253"/>
    </location>
</feature>
<feature type="compositionally biased region" description="Basic residues" evidence="8">
    <location>
        <begin position="94"/>
        <end position="103"/>
    </location>
</feature>
<sequence length="625" mass="71544">MSLTRLFLGEFINEDIHTSNSLCRQEVNIRMYVNSISISESNRKLWNQDYFTLTFPKPLQPGREKRSRSSELQISVPRHDKRKLKEVEKPDHIRIKHSFKKNSQRPSVYLTVRRQALFRNPYTPKTHPENGESEKSKYDKKGRTLQRNPKKNKGQHETTPESKTLNDEEPEGGKKSDKTQSKLSHKSELFEKPKFKLETNPESRDFKTVSMDPKKDKRDSKKSKDADNEFLCAKKDSKGSKNNSDVKSQTCSKNSSNMDFILYIEESGAESMKLDIWLKNYSHNNSKKPSKKDIKKDAKSSDAESVDSKDAKKNANKDKKSTKKDSKKKDAKKDAESTDAESVDSKDAKKDSKKAKKDSKKNDKKKDTKKDVVSTDAESESELEAKNWKKGEKQIKKDSKKDDKKKSAKKDAVSTDADSESEWDSKKGKKDEKNYKRNSKKDDRSKSVMKSEESTETESDWESKKDKYDSKKANKDSKKDAKKQDARKSTESTDAESDESSRKDSKKTKTVKISDAESEDSLYKLEAKKKGVDESDATSTASKKEALELKKEFKISSKKTTFKEKGKKIGTGRVPPSRERPPLPPCEPILPSPKVKRLCQCKMPPPPLKPRYTPLPEAKWIHKLL</sequence>
<organism evidence="10 11">
    <name type="scientific">Acinonyx jubatus</name>
    <name type="common">Cheetah</name>
    <dbReference type="NCBI Taxonomy" id="32536"/>
    <lineage>
        <taxon>Eukaryota</taxon>
        <taxon>Metazoa</taxon>
        <taxon>Chordata</taxon>
        <taxon>Craniata</taxon>
        <taxon>Vertebrata</taxon>
        <taxon>Euteleostomi</taxon>
        <taxon>Mammalia</taxon>
        <taxon>Eutheria</taxon>
        <taxon>Laurasiatheria</taxon>
        <taxon>Carnivora</taxon>
        <taxon>Feliformia</taxon>
        <taxon>Felidae</taxon>
        <taxon>Felinae</taxon>
        <taxon>Acinonyx</taxon>
    </lineage>
</organism>
<feature type="compositionally biased region" description="Basic residues" evidence="8">
    <location>
        <begin position="143"/>
        <end position="153"/>
    </location>
</feature>
<feature type="domain" description="Cylicin N-terminal" evidence="9">
    <location>
        <begin position="26"/>
        <end position="130"/>
    </location>
</feature>
<dbReference type="PANTHER" id="PTHR16742:SF1">
    <property type="entry name" value="CYLICIN-1"/>
    <property type="match status" value="1"/>
</dbReference>
<keyword evidence="2" id="KW-0963">Cytoplasm</keyword>
<evidence type="ECO:0000256" key="3">
    <source>
        <dbReference type="ARBA" id="ARBA00022737"/>
    </source>
</evidence>
<evidence type="ECO:0000259" key="9">
    <source>
        <dbReference type="Pfam" id="PF15241"/>
    </source>
</evidence>
<dbReference type="PANTHER" id="PTHR16742">
    <property type="entry name" value="CYCLICIN"/>
    <property type="match status" value="1"/>
</dbReference>
<feature type="region of interest" description="Disordered" evidence="8">
    <location>
        <begin position="282"/>
        <end position="542"/>
    </location>
</feature>
<evidence type="ECO:0000256" key="1">
    <source>
        <dbReference type="ARBA" id="ARBA00022473"/>
    </source>
</evidence>
<dbReference type="InterPro" id="IPR026189">
    <property type="entry name" value="CYLC"/>
</dbReference>
<evidence type="ECO:0000313" key="11">
    <source>
        <dbReference type="RefSeq" id="XP_053057394.1"/>
    </source>
</evidence>
<keyword evidence="10" id="KW-1185">Reference proteome</keyword>
<evidence type="ECO:0000256" key="7">
    <source>
        <dbReference type="ARBA" id="ARBA00049644"/>
    </source>
</evidence>
<dbReference type="Proteomes" id="UP001652583">
    <property type="component" value="Chromosome X"/>
</dbReference>
<keyword evidence="4" id="KW-0221">Differentiation</keyword>
<feature type="compositionally biased region" description="Basic and acidic residues" evidence="8">
    <location>
        <begin position="154"/>
        <end position="239"/>
    </location>
</feature>
<evidence type="ECO:0000256" key="5">
    <source>
        <dbReference type="ARBA" id="ARBA00022871"/>
    </source>
</evidence>
<keyword evidence="3" id="KW-0677">Repeat</keyword>
<evidence type="ECO:0000256" key="4">
    <source>
        <dbReference type="ARBA" id="ARBA00022782"/>
    </source>
</evidence>
<name>A0ABM3ND85_ACIJB</name>
<feature type="compositionally biased region" description="Basic and acidic residues" evidence="8">
    <location>
        <begin position="126"/>
        <end position="142"/>
    </location>
</feature>
<evidence type="ECO:0000256" key="6">
    <source>
        <dbReference type="ARBA" id="ARBA00023212"/>
    </source>
</evidence>
<keyword evidence="6" id="KW-0206">Cytoskeleton</keyword>
<feature type="compositionally biased region" description="Basic and acidic residues" evidence="8">
    <location>
        <begin position="423"/>
        <end position="453"/>
    </location>
</feature>
<feature type="compositionally biased region" description="Basic and acidic residues" evidence="8">
    <location>
        <begin position="291"/>
        <end position="336"/>
    </location>
</feature>
<accession>A0ABM3ND85</accession>
<proteinExistence type="predicted"/>
<dbReference type="Pfam" id="PF15241">
    <property type="entry name" value="Cylicin_N"/>
    <property type="match status" value="1"/>
</dbReference>
<feature type="compositionally biased region" description="Basic and acidic residues" evidence="8">
    <location>
        <begin position="83"/>
        <end position="93"/>
    </location>
</feature>
<feature type="compositionally biased region" description="Pro residues" evidence="8">
    <location>
        <begin position="582"/>
        <end position="591"/>
    </location>
</feature>